<dbReference type="Gene3D" id="2.40.128.20">
    <property type="match status" value="1"/>
</dbReference>
<dbReference type="AlphaFoldDB" id="A0AAD7SYF5"/>
<proteinExistence type="predicted"/>
<reference evidence="5" key="1">
    <citation type="journal article" date="2023" name="Science">
        <title>Genome structures resolve the early diversification of teleost fishes.</title>
        <authorList>
            <person name="Parey E."/>
            <person name="Louis A."/>
            <person name="Montfort J."/>
            <person name="Bouchez O."/>
            <person name="Roques C."/>
            <person name="Iampietro C."/>
            <person name="Lluch J."/>
            <person name="Castinel A."/>
            <person name="Donnadieu C."/>
            <person name="Desvignes T."/>
            <person name="Floi Bucao C."/>
            <person name="Jouanno E."/>
            <person name="Wen M."/>
            <person name="Mejri S."/>
            <person name="Dirks R."/>
            <person name="Jansen H."/>
            <person name="Henkel C."/>
            <person name="Chen W.J."/>
            <person name="Zahm M."/>
            <person name="Cabau C."/>
            <person name="Klopp C."/>
            <person name="Thompson A.W."/>
            <person name="Robinson-Rechavi M."/>
            <person name="Braasch I."/>
            <person name="Lecointre G."/>
            <person name="Bobe J."/>
            <person name="Postlethwait J.H."/>
            <person name="Berthelot C."/>
            <person name="Roest Crollius H."/>
            <person name="Guiguen Y."/>
        </authorList>
    </citation>
    <scope>NUCLEOTIDE SEQUENCE</scope>
    <source>
        <strain evidence="5">NC1722</strain>
    </source>
</reference>
<dbReference type="PANTHER" id="PTHR11967:SF2">
    <property type="entry name" value="ALPHA-1-ACID GLYCOPROTEIN 1"/>
    <property type="match status" value="1"/>
</dbReference>
<dbReference type="EMBL" id="JAINUG010000024">
    <property type="protein sequence ID" value="KAJ8411065.1"/>
    <property type="molecule type" value="Genomic_DNA"/>
</dbReference>
<name>A0AAD7SYF5_9TELE</name>
<evidence type="ECO:0000256" key="4">
    <source>
        <dbReference type="ARBA" id="ARBA00023180"/>
    </source>
</evidence>
<evidence type="ECO:0000256" key="3">
    <source>
        <dbReference type="ARBA" id="ARBA00022729"/>
    </source>
</evidence>
<keyword evidence="3" id="KW-0732">Signal</keyword>
<evidence type="ECO:0000256" key="2">
    <source>
        <dbReference type="ARBA" id="ARBA00022525"/>
    </source>
</evidence>
<evidence type="ECO:0000313" key="5">
    <source>
        <dbReference type="EMBL" id="KAJ8411065.1"/>
    </source>
</evidence>
<comment type="caution">
    <text evidence="5">The sequence shown here is derived from an EMBL/GenBank/DDBJ whole genome shotgun (WGS) entry which is preliminary data.</text>
</comment>
<dbReference type="GO" id="GO:0005576">
    <property type="term" value="C:extracellular region"/>
    <property type="evidence" value="ECO:0007669"/>
    <property type="project" value="UniProtKB-SubCell"/>
</dbReference>
<evidence type="ECO:0000313" key="6">
    <source>
        <dbReference type="Proteomes" id="UP001221898"/>
    </source>
</evidence>
<sequence length="213" mass="23830">MTHDRHKTERSPAHSLTLREISSLRNMRLLLSLTILSLLSAVAVAPVPCDKLLGPLPLTSFDKIIGKWICLAGTADHPLNLDILKIADSFWIEFLPTTRNDTAIFTQGNKFGKTCIYSSANTTIEANTFIIHDRVISTGVFLPTSSEYLVMSYNNTFGEDTYRFLLLLGRRAELGVSEKEMYKRQGECLGLLSPVFMDLEQELCPDEKKPSSS</sequence>
<dbReference type="InterPro" id="IPR012674">
    <property type="entry name" value="Calycin"/>
</dbReference>
<keyword evidence="6" id="KW-1185">Reference proteome</keyword>
<keyword evidence="4" id="KW-0325">Glycoprotein</keyword>
<dbReference type="SUPFAM" id="SSF50814">
    <property type="entry name" value="Lipocalins"/>
    <property type="match status" value="1"/>
</dbReference>
<evidence type="ECO:0000256" key="1">
    <source>
        <dbReference type="ARBA" id="ARBA00004613"/>
    </source>
</evidence>
<gene>
    <name evidence="5" type="ORF">AAFF_G00181000</name>
</gene>
<comment type="subcellular location">
    <subcellularLocation>
        <location evidence="1">Secreted</location>
    </subcellularLocation>
</comment>
<protein>
    <submittedName>
        <fullName evidence="5">Uncharacterized protein</fullName>
    </submittedName>
</protein>
<dbReference type="PANTHER" id="PTHR11967">
    <property type="entry name" value="ALPHA-1-ACID GLYCOPROTEIN"/>
    <property type="match status" value="1"/>
</dbReference>
<keyword evidence="2" id="KW-0964">Secreted</keyword>
<accession>A0AAD7SYF5</accession>
<dbReference type="Proteomes" id="UP001221898">
    <property type="component" value="Unassembled WGS sequence"/>
</dbReference>
<organism evidence="5 6">
    <name type="scientific">Aldrovandia affinis</name>
    <dbReference type="NCBI Taxonomy" id="143900"/>
    <lineage>
        <taxon>Eukaryota</taxon>
        <taxon>Metazoa</taxon>
        <taxon>Chordata</taxon>
        <taxon>Craniata</taxon>
        <taxon>Vertebrata</taxon>
        <taxon>Euteleostomi</taxon>
        <taxon>Actinopterygii</taxon>
        <taxon>Neopterygii</taxon>
        <taxon>Teleostei</taxon>
        <taxon>Notacanthiformes</taxon>
        <taxon>Halosauridae</taxon>
        <taxon>Aldrovandia</taxon>
    </lineage>
</organism>